<evidence type="ECO:0000313" key="3">
    <source>
        <dbReference type="Proteomes" id="UP000036951"/>
    </source>
</evidence>
<dbReference type="PROSITE" id="PS51257">
    <property type="entry name" value="PROKAR_LIPOPROTEIN"/>
    <property type="match status" value="1"/>
</dbReference>
<evidence type="ECO:0008006" key="4">
    <source>
        <dbReference type="Google" id="ProtNLM"/>
    </source>
</evidence>
<sequence>MRKTIIIATIALFIGLGTTSCVTTRPPHGPHPKHVNHKPPKPPKKKKHKHPKPPKKDEPPHGYWH</sequence>
<proteinExistence type="predicted"/>
<gene>
    <name evidence="2" type="ORF">ACU52_01005</name>
</gene>
<keyword evidence="3" id="KW-1185">Reference proteome</keyword>
<feature type="region of interest" description="Disordered" evidence="1">
    <location>
        <begin position="19"/>
        <end position="65"/>
    </location>
</feature>
<dbReference type="EMBL" id="LFQU01000001">
    <property type="protein sequence ID" value="KOO69757.1"/>
    <property type="molecule type" value="Genomic_DNA"/>
</dbReference>
<reference evidence="2 3" key="1">
    <citation type="submission" date="2015-06" db="EMBL/GenBank/DDBJ databases">
        <title>Prevotella sp. 109, sp. nov., a novel member of the family Prevotellaceae isolated from human faeces.</title>
        <authorList>
            <person name="Shkoporov A.N."/>
            <person name="Chaplin A.V."/>
            <person name="Kafarskaia L.I."/>
            <person name="Efimov B.A."/>
        </authorList>
    </citation>
    <scope>NUCLEOTIDE SEQUENCE [LARGE SCALE GENOMIC DNA]</scope>
    <source>
        <strain evidence="2 3">109</strain>
    </source>
</reference>
<comment type="caution">
    <text evidence="2">The sequence shown here is derived from an EMBL/GenBank/DDBJ whole genome shotgun (WGS) entry which is preliminary data.</text>
</comment>
<feature type="compositionally biased region" description="Basic residues" evidence="1">
    <location>
        <begin position="28"/>
        <end position="53"/>
    </location>
</feature>
<accession>A0A8E1USZ1</accession>
<dbReference type="Proteomes" id="UP000036951">
    <property type="component" value="Unassembled WGS sequence"/>
</dbReference>
<dbReference type="RefSeq" id="WP_021855081.1">
    <property type="nucleotide sequence ID" value="NZ_DBGCYH010000059.1"/>
</dbReference>
<organism evidence="2 3">
    <name type="scientific">Xylanibacter rarus</name>
    <dbReference type="NCBI Taxonomy" id="1676614"/>
    <lineage>
        <taxon>Bacteria</taxon>
        <taxon>Pseudomonadati</taxon>
        <taxon>Bacteroidota</taxon>
        <taxon>Bacteroidia</taxon>
        <taxon>Bacteroidales</taxon>
        <taxon>Prevotellaceae</taxon>
        <taxon>Xylanibacter</taxon>
    </lineage>
</organism>
<evidence type="ECO:0000256" key="1">
    <source>
        <dbReference type="SAM" id="MobiDB-lite"/>
    </source>
</evidence>
<evidence type="ECO:0000313" key="2">
    <source>
        <dbReference type="EMBL" id="KOO69757.1"/>
    </source>
</evidence>
<dbReference type="AlphaFoldDB" id="A0A8E1USZ1"/>
<feature type="compositionally biased region" description="Basic and acidic residues" evidence="1">
    <location>
        <begin position="54"/>
        <end position="65"/>
    </location>
</feature>
<protein>
    <recommendedName>
        <fullName evidence="4">Lipoprotein</fullName>
    </recommendedName>
</protein>
<name>A0A8E1USZ1_9BACT</name>